<keyword evidence="6" id="KW-1185">Reference proteome</keyword>
<evidence type="ECO:0000256" key="1">
    <source>
        <dbReference type="ARBA" id="ARBA00022801"/>
    </source>
</evidence>
<keyword evidence="3" id="KW-0812">Transmembrane</keyword>
<dbReference type="InterPro" id="IPR052016">
    <property type="entry name" value="Bact_Sigma-Reg"/>
</dbReference>
<feature type="transmembrane region" description="Helical" evidence="3">
    <location>
        <begin position="57"/>
        <end position="90"/>
    </location>
</feature>
<feature type="domain" description="PPM-type phosphatase" evidence="4">
    <location>
        <begin position="155"/>
        <end position="375"/>
    </location>
</feature>
<dbReference type="SMART" id="SM00331">
    <property type="entry name" value="PP2C_SIG"/>
    <property type="match status" value="1"/>
</dbReference>
<dbReference type="InterPro" id="IPR036457">
    <property type="entry name" value="PPM-type-like_dom_sf"/>
</dbReference>
<name>A0ABS4VGT4_9ACTN</name>
<evidence type="ECO:0000313" key="6">
    <source>
        <dbReference type="Proteomes" id="UP001519311"/>
    </source>
</evidence>
<dbReference type="SUPFAM" id="SSF81606">
    <property type="entry name" value="PP2C-like"/>
    <property type="match status" value="1"/>
</dbReference>
<reference evidence="5 6" key="1">
    <citation type="submission" date="2021-03" db="EMBL/GenBank/DDBJ databases">
        <title>Sequencing the genomes of 1000 actinobacteria strains.</title>
        <authorList>
            <person name="Klenk H.-P."/>
        </authorList>
    </citation>
    <scope>NUCLEOTIDE SEQUENCE [LARGE SCALE GENOMIC DNA]</scope>
    <source>
        <strain evidence="5 6">DSM 40843</strain>
    </source>
</reference>
<evidence type="ECO:0000256" key="3">
    <source>
        <dbReference type="SAM" id="Phobius"/>
    </source>
</evidence>
<accession>A0ABS4VGT4</accession>
<keyword evidence="3" id="KW-0472">Membrane</keyword>
<dbReference type="EMBL" id="JAGINS010000001">
    <property type="protein sequence ID" value="MBP2363132.1"/>
    <property type="molecule type" value="Genomic_DNA"/>
</dbReference>
<dbReference type="PANTHER" id="PTHR43156:SF2">
    <property type="entry name" value="STAGE II SPORULATION PROTEIN E"/>
    <property type="match status" value="1"/>
</dbReference>
<keyword evidence="1" id="KW-0378">Hydrolase</keyword>
<gene>
    <name evidence="5" type="ORF">JOF59_005532</name>
</gene>
<dbReference type="Pfam" id="PF07228">
    <property type="entry name" value="SpoIIE"/>
    <property type="match status" value="1"/>
</dbReference>
<comment type="caution">
    <text evidence="5">The sequence shown here is derived from an EMBL/GenBank/DDBJ whole genome shotgun (WGS) entry which is preliminary data.</text>
</comment>
<evidence type="ECO:0000256" key="2">
    <source>
        <dbReference type="SAM" id="MobiDB-lite"/>
    </source>
</evidence>
<feature type="region of interest" description="Disordered" evidence="2">
    <location>
        <begin position="1"/>
        <end position="23"/>
    </location>
</feature>
<proteinExistence type="predicted"/>
<feature type="region of interest" description="Disordered" evidence="2">
    <location>
        <begin position="379"/>
        <end position="406"/>
    </location>
</feature>
<feature type="transmembrane region" description="Helical" evidence="3">
    <location>
        <begin position="32"/>
        <end position="51"/>
    </location>
</feature>
<sequence length="406" mass="42931">MGLRRPAVRRPPLPGTDPGEESAGAARIGNRALALWLLLLTTVVVVLDALTGDDLPVIPLLVVLPALASVFCTVRQTLCVAAWVTLVVVGSRIPQTGAFWDVAFLIGFTAIASALGVAACAARIRHATEMARLRSAAVALQRQILRPLPIVTRQVRAEGLYEPIEEDRFVGGDIYEVVESPYGTRVIIGDVQGKGLQAIGAGFAALGAFREAAIRESSLASVADVVEDAVARHNAFSAETGDTERFVTALLLSYDGDERVQAVNCGHLPPRLLHGGTASAVPLHRTSVPLGMADLSGEARAAEWFAFPEHASILLFTDGVTEARDGAGAFYPLDERLEAWARREPRQLLEALQADLEAFSGGVRRDDVAVLVLCRVQDDGGGSAGRREAVGEAPGATEAVAAQEQA</sequence>
<feature type="transmembrane region" description="Helical" evidence="3">
    <location>
        <begin position="102"/>
        <end position="124"/>
    </location>
</feature>
<keyword evidence="3" id="KW-1133">Transmembrane helix</keyword>
<organism evidence="5 6">
    <name type="scientific">Streptomyces clavifer</name>
    <dbReference type="NCBI Taxonomy" id="68188"/>
    <lineage>
        <taxon>Bacteria</taxon>
        <taxon>Bacillati</taxon>
        <taxon>Actinomycetota</taxon>
        <taxon>Actinomycetes</taxon>
        <taxon>Kitasatosporales</taxon>
        <taxon>Streptomycetaceae</taxon>
        <taxon>Streptomyces</taxon>
    </lineage>
</organism>
<dbReference type="InterPro" id="IPR001932">
    <property type="entry name" value="PPM-type_phosphatase-like_dom"/>
</dbReference>
<evidence type="ECO:0000313" key="5">
    <source>
        <dbReference type="EMBL" id="MBP2363132.1"/>
    </source>
</evidence>
<evidence type="ECO:0000259" key="4">
    <source>
        <dbReference type="SMART" id="SM00331"/>
    </source>
</evidence>
<dbReference type="Gene3D" id="3.60.40.10">
    <property type="entry name" value="PPM-type phosphatase domain"/>
    <property type="match status" value="1"/>
</dbReference>
<dbReference type="PANTHER" id="PTHR43156">
    <property type="entry name" value="STAGE II SPORULATION PROTEIN E-RELATED"/>
    <property type="match status" value="1"/>
</dbReference>
<protein>
    <recommendedName>
        <fullName evidence="4">PPM-type phosphatase domain-containing protein</fullName>
    </recommendedName>
</protein>
<dbReference type="Proteomes" id="UP001519311">
    <property type="component" value="Unassembled WGS sequence"/>
</dbReference>